<evidence type="ECO:0008006" key="3">
    <source>
        <dbReference type="Google" id="ProtNLM"/>
    </source>
</evidence>
<sequence length="172" mass="20506">MEKGGSITKKRLLIIALCSAFGLFWSYKEEVFATFKLIDQYGLNKELKNKSIETLTHNEMKKVGEHFVTEQLSVFEFNNKEDVKQKGEELFVNRECEQLMRNYYPNHFRDLEYKFTDEEIREETDESFRYHAVAYVAGTENGKRSEMKLNYEIKIVKVNNIFKVLEQKQYVQ</sequence>
<reference evidence="2" key="1">
    <citation type="submission" date="2016-10" db="EMBL/GenBank/DDBJ databases">
        <authorList>
            <person name="Varghese N."/>
        </authorList>
    </citation>
    <scope>NUCLEOTIDE SEQUENCE [LARGE SCALE GENOMIC DNA]</scope>
    <source>
        <strain evidence="2">KPR-7A</strain>
    </source>
</reference>
<dbReference type="AlphaFoldDB" id="A0A1G7BCQ4"/>
<dbReference type="Proteomes" id="UP000183507">
    <property type="component" value="Unassembled WGS sequence"/>
</dbReference>
<organism evidence="1 2">
    <name type="scientific">Bacillus wiedmannii</name>
    <dbReference type="NCBI Taxonomy" id="1890302"/>
    <lineage>
        <taxon>Bacteria</taxon>
        <taxon>Bacillati</taxon>
        <taxon>Bacillota</taxon>
        <taxon>Bacilli</taxon>
        <taxon>Bacillales</taxon>
        <taxon>Bacillaceae</taxon>
        <taxon>Bacillus</taxon>
        <taxon>Bacillus cereus group</taxon>
    </lineage>
</organism>
<dbReference type="RefSeq" id="WP_048566763.1">
    <property type="nucleotide sequence ID" value="NZ_FMZR01000017.1"/>
</dbReference>
<proteinExistence type="predicted"/>
<dbReference type="EMBL" id="FMZR01000017">
    <property type="protein sequence ID" value="SDE24908.1"/>
    <property type="molecule type" value="Genomic_DNA"/>
</dbReference>
<gene>
    <name evidence="1" type="ORF">SAMN04487767_117103</name>
</gene>
<evidence type="ECO:0000313" key="2">
    <source>
        <dbReference type="Proteomes" id="UP000183507"/>
    </source>
</evidence>
<evidence type="ECO:0000313" key="1">
    <source>
        <dbReference type="EMBL" id="SDE24908.1"/>
    </source>
</evidence>
<name>A0A1G7BCQ4_9BACI</name>
<protein>
    <recommendedName>
        <fullName evidence="3">Biotin transporter BioY</fullName>
    </recommendedName>
</protein>
<accession>A0A1G7BCQ4</accession>